<comment type="caution">
    <text evidence="2">The sequence shown here is derived from an EMBL/GenBank/DDBJ whole genome shotgun (WGS) entry which is preliminary data.</text>
</comment>
<gene>
    <name evidence="2" type="ORF">OUZ56_028089</name>
</gene>
<accession>A0ABR0B3G1</accession>
<sequence>MDDPVLWLFCALQISAQIWFGYKVKIAVRCCSFVAVRWFVSAIMVDLLEIGVMLCSTSFTMGLWVLLVWPVFQLEFFLRFFAGATVTYGYT</sequence>
<evidence type="ECO:0000313" key="3">
    <source>
        <dbReference type="Proteomes" id="UP001234178"/>
    </source>
</evidence>
<keyword evidence="1" id="KW-1133">Transmembrane helix</keyword>
<keyword evidence="1" id="KW-0812">Transmembrane</keyword>
<feature type="transmembrane region" description="Helical" evidence="1">
    <location>
        <begin position="26"/>
        <end position="45"/>
    </location>
</feature>
<protein>
    <submittedName>
        <fullName evidence="2">Uncharacterized protein</fullName>
    </submittedName>
</protein>
<reference evidence="2 3" key="1">
    <citation type="journal article" date="2023" name="Nucleic Acids Res.">
        <title>The hologenome of Daphnia magna reveals possible DNA methylation and microbiome-mediated evolution of the host genome.</title>
        <authorList>
            <person name="Chaturvedi A."/>
            <person name="Li X."/>
            <person name="Dhandapani V."/>
            <person name="Marshall H."/>
            <person name="Kissane S."/>
            <person name="Cuenca-Cambronero M."/>
            <person name="Asole G."/>
            <person name="Calvet F."/>
            <person name="Ruiz-Romero M."/>
            <person name="Marangio P."/>
            <person name="Guigo R."/>
            <person name="Rago D."/>
            <person name="Mirbahai L."/>
            <person name="Eastwood N."/>
            <person name="Colbourne J.K."/>
            <person name="Zhou J."/>
            <person name="Mallon E."/>
            <person name="Orsini L."/>
        </authorList>
    </citation>
    <scope>NUCLEOTIDE SEQUENCE [LARGE SCALE GENOMIC DNA]</scope>
    <source>
        <strain evidence="2">LRV0_1</strain>
    </source>
</reference>
<dbReference type="Proteomes" id="UP001234178">
    <property type="component" value="Unassembled WGS sequence"/>
</dbReference>
<organism evidence="2 3">
    <name type="scientific">Daphnia magna</name>
    <dbReference type="NCBI Taxonomy" id="35525"/>
    <lineage>
        <taxon>Eukaryota</taxon>
        <taxon>Metazoa</taxon>
        <taxon>Ecdysozoa</taxon>
        <taxon>Arthropoda</taxon>
        <taxon>Crustacea</taxon>
        <taxon>Branchiopoda</taxon>
        <taxon>Diplostraca</taxon>
        <taxon>Cladocera</taxon>
        <taxon>Anomopoda</taxon>
        <taxon>Daphniidae</taxon>
        <taxon>Daphnia</taxon>
    </lineage>
</organism>
<dbReference type="EMBL" id="JAOYFB010000040">
    <property type="protein sequence ID" value="KAK4036017.1"/>
    <property type="molecule type" value="Genomic_DNA"/>
</dbReference>
<feature type="transmembrane region" description="Helical" evidence="1">
    <location>
        <begin position="52"/>
        <end position="72"/>
    </location>
</feature>
<evidence type="ECO:0000313" key="2">
    <source>
        <dbReference type="EMBL" id="KAK4036017.1"/>
    </source>
</evidence>
<name>A0ABR0B3G1_9CRUS</name>
<proteinExistence type="predicted"/>
<evidence type="ECO:0000256" key="1">
    <source>
        <dbReference type="SAM" id="Phobius"/>
    </source>
</evidence>
<keyword evidence="1" id="KW-0472">Membrane</keyword>
<keyword evidence="3" id="KW-1185">Reference proteome</keyword>